<dbReference type="GO" id="GO:0016747">
    <property type="term" value="F:acyltransferase activity, transferring groups other than amino-acyl groups"/>
    <property type="evidence" value="ECO:0007669"/>
    <property type="project" value="InterPro"/>
</dbReference>
<dbReference type="Proteomes" id="UP000032633">
    <property type="component" value="Chromosome"/>
</dbReference>
<sequence>MEFITLDQLDDRLWPEARSIYRQAFPEHGRKSDAIIGGMFARRMSFLHVLTIGSQAAAMAITGRTRDDKALLIDYLAVREDLRGNGLGGKLLGAIRNWAAEQLKAKAIIVEVEADRTVPNLRRIRFWEQNGFILTDYVHHYIWVPEPYHAMVLPLAGHDDFPGDGQELFRLITSFHRRAYSKK</sequence>
<dbReference type="PROSITE" id="PS51186">
    <property type="entry name" value="GNAT"/>
    <property type="match status" value="1"/>
</dbReference>
<dbReference type="KEGG" id="pbj:VN24_10845"/>
<organism evidence="2 3">
    <name type="scientific">Paenibacillus beijingensis</name>
    <dbReference type="NCBI Taxonomy" id="1126833"/>
    <lineage>
        <taxon>Bacteria</taxon>
        <taxon>Bacillati</taxon>
        <taxon>Bacillota</taxon>
        <taxon>Bacilli</taxon>
        <taxon>Bacillales</taxon>
        <taxon>Paenibacillaceae</taxon>
        <taxon>Paenibacillus</taxon>
    </lineage>
</organism>
<dbReference type="HOGENOM" id="CLU_1459971_0_0_9"/>
<dbReference type="RefSeq" id="WP_045673187.1">
    <property type="nucleotide sequence ID" value="NZ_CP011058.1"/>
</dbReference>
<dbReference type="InterPro" id="IPR000182">
    <property type="entry name" value="GNAT_dom"/>
</dbReference>
<evidence type="ECO:0000313" key="3">
    <source>
        <dbReference type="Proteomes" id="UP000032633"/>
    </source>
</evidence>
<feature type="domain" description="N-acetyltransferase" evidence="1">
    <location>
        <begin position="4"/>
        <end position="154"/>
    </location>
</feature>
<dbReference type="PATRIC" id="fig|1126833.4.peg.2386"/>
<dbReference type="InterPro" id="IPR016181">
    <property type="entry name" value="Acyl_CoA_acyltransferase"/>
</dbReference>
<accession>A0A0D5NQT6</accession>
<proteinExistence type="predicted"/>
<evidence type="ECO:0000313" key="2">
    <source>
        <dbReference type="EMBL" id="AJY77654.1"/>
    </source>
</evidence>
<dbReference type="Gene3D" id="3.40.630.30">
    <property type="match status" value="1"/>
</dbReference>
<dbReference type="STRING" id="1126833.VN24_10845"/>
<evidence type="ECO:0000259" key="1">
    <source>
        <dbReference type="PROSITE" id="PS51186"/>
    </source>
</evidence>
<keyword evidence="3" id="KW-1185">Reference proteome</keyword>
<reference evidence="3" key="2">
    <citation type="submission" date="2015-03" db="EMBL/GenBank/DDBJ databases">
        <title>Genome sequence of Paenibacillus beijingensis strain DSM 24997T.</title>
        <authorList>
            <person name="Kwak Y."/>
            <person name="Shin J.-H."/>
        </authorList>
    </citation>
    <scope>NUCLEOTIDE SEQUENCE [LARGE SCALE GENOMIC DNA]</scope>
    <source>
        <strain evidence="3">DSM 24997</strain>
    </source>
</reference>
<dbReference type="Pfam" id="PF00583">
    <property type="entry name" value="Acetyltransf_1"/>
    <property type="match status" value="1"/>
</dbReference>
<dbReference type="EMBL" id="CP011058">
    <property type="protein sequence ID" value="AJY77654.1"/>
    <property type="molecule type" value="Genomic_DNA"/>
</dbReference>
<gene>
    <name evidence="2" type="ORF">VN24_10845</name>
</gene>
<protein>
    <recommendedName>
        <fullName evidence="1">N-acetyltransferase domain-containing protein</fullName>
    </recommendedName>
</protein>
<dbReference type="OrthoDB" id="2830399at2"/>
<dbReference type="SUPFAM" id="SSF55729">
    <property type="entry name" value="Acyl-CoA N-acyltransferases (Nat)"/>
    <property type="match status" value="1"/>
</dbReference>
<dbReference type="AlphaFoldDB" id="A0A0D5NQT6"/>
<name>A0A0D5NQT6_9BACL</name>
<reference evidence="2 3" key="1">
    <citation type="journal article" date="2015" name="J. Biotechnol.">
        <title>Complete genome sequence of Paenibacillus beijingensis 7188(T) (=DSM 24997(T)), a novel rhizobacterium from jujube garden soil.</title>
        <authorList>
            <person name="Kwak Y."/>
            <person name="Shin J.H."/>
        </authorList>
    </citation>
    <scope>NUCLEOTIDE SEQUENCE [LARGE SCALE GENOMIC DNA]</scope>
    <source>
        <strain evidence="2 3">DSM 24997</strain>
    </source>
</reference>